<dbReference type="EMBL" id="CP104067">
    <property type="protein sequence ID" value="WAH43148.1"/>
    <property type="molecule type" value="Genomic_DNA"/>
</dbReference>
<dbReference type="InterPro" id="IPR006691">
    <property type="entry name" value="GyrA/parC_rep"/>
</dbReference>
<proteinExistence type="predicted"/>
<evidence type="ECO:0000256" key="3">
    <source>
        <dbReference type="ARBA" id="ARBA00023029"/>
    </source>
</evidence>
<gene>
    <name evidence="8" type="ORF">NZD89_07040</name>
</gene>
<evidence type="ECO:0000256" key="1">
    <source>
        <dbReference type="ARBA" id="ARBA00000185"/>
    </source>
</evidence>
<dbReference type="EC" id="5.6.2.2" evidence="2"/>
<keyword evidence="9" id="KW-1185">Reference proteome</keyword>
<dbReference type="PANTHER" id="PTHR43493:SF9">
    <property type="entry name" value="DNA TOPOISOMERASE 4 SUBUNIT A"/>
    <property type="match status" value="1"/>
</dbReference>
<accession>A0ABY6ZJN6</accession>
<dbReference type="SMART" id="SM00434">
    <property type="entry name" value="TOP4c"/>
    <property type="match status" value="1"/>
</dbReference>
<comment type="catalytic activity">
    <reaction evidence="1 6">
        <text>ATP-dependent breakage, passage and rejoining of double-stranded DNA.</text>
        <dbReference type="EC" id="5.6.2.2"/>
    </reaction>
</comment>
<keyword evidence="4 6" id="KW-0238">DNA-binding</keyword>
<dbReference type="GO" id="GO:0003918">
    <property type="term" value="F:DNA topoisomerase type II (double strand cut, ATP-hydrolyzing) activity"/>
    <property type="evidence" value="ECO:0007669"/>
    <property type="project" value="UniProtKB-EC"/>
</dbReference>
<reference evidence="8" key="1">
    <citation type="submission" date="2022-08" db="EMBL/GenBank/DDBJ databases">
        <title>Alicyclobacillus fastidiosus DSM 17978, complete genome.</title>
        <authorList>
            <person name="Wang Q."/>
            <person name="Cai R."/>
            <person name="Wang Z."/>
        </authorList>
    </citation>
    <scope>NUCLEOTIDE SEQUENCE</scope>
    <source>
        <strain evidence="8">DSM 17978</strain>
    </source>
</reference>
<evidence type="ECO:0000313" key="8">
    <source>
        <dbReference type="EMBL" id="WAH43148.1"/>
    </source>
</evidence>
<dbReference type="RefSeq" id="WP_268007024.1">
    <property type="nucleotide sequence ID" value="NZ_BSUT01000001.1"/>
</dbReference>
<dbReference type="Gene3D" id="3.90.199.10">
    <property type="entry name" value="Topoisomerase II, domain 5"/>
    <property type="match status" value="1"/>
</dbReference>
<name>A0ABY6ZJN6_9BACL</name>
<evidence type="ECO:0000256" key="2">
    <source>
        <dbReference type="ARBA" id="ARBA00012895"/>
    </source>
</evidence>
<dbReference type="InterPro" id="IPR050220">
    <property type="entry name" value="Type_II_DNA_Topoisomerases"/>
</dbReference>
<feature type="domain" description="Topo IIA-type catalytic" evidence="7">
    <location>
        <begin position="33"/>
        <end position="504"/>
    </location>
</feature>
<keyword evidence="3 6" id="KW-0799">Topoisomerase</keyword>
<evidence type="ECO:0000256" key="5">
    <source>
        <dbReference type="ARBA" id="ARBA00023235"/>
    </source>
</evidence>
<dbReference type="SUPFAM" id="SSF56719">
    <property type="entry name" value="Type II DNA topoisomerase"/>
    <property type="match status" value="1"/>
</dbReference>
<dbReference type="Gene3D" id="1.10.268.10">
    <property type="entry name" value="Topoisomerase, domain 3"/>
    <property type="match status" value="1"/>
</dbReference>
<dbReference type="InterPro" id="IPR002205">
    <property type="entry name" value="Topo_IIA_dom_A"/>
</dbReference>
<evidence type="ECO:0000256" key="4">
    <source>
        <dbReference type="ARBA" id="ARBA00023125"/>
    </source>
</evidence>
<evidence type="ECO:0000259" key="7">
    <source>
        <dbReference type="PROSITE" id="PS52040"/>
    </source>
</evidence>
<protein>
    <recommendedName>
        <fullName evidence="2">DNA topoisomerase (ATP-hydrolyzing)</fullName>
        <ecNumber evidence="2">5.6.2.2</ecNumber>
    </recommendedName>
</protein>
<dbReference type="NCBIfam" id="NF004044">
    <property type="entry name" value="PRK05561.1"/>
    <property type="match status" value="1"/>
</dbReference>
<dbReference type="InterPro" id="IPR013757">
    <property type="entry name" value="Topo_IIA_A_a_sf"/>
</dbReference>
<keyword evidence="5 6" id="KW-0413">Isomerase</keyword>
<dbReference type="InterPro" id="IPR035516">
    <property type="entry name" value="Gyrase/topoIV_suA_C"/>
</dbReference>
<dbReference type="InterPro" id="IPR013758">
    <property type="entry name" value="Topo_IIA_A/C_ab"/>
</dbReference>
<dbReference type="PANTHER" id="PTHR43493">
    <property type="entry name" value="DNA GYRASE/TOPOISOMERASE SUBUNIT A"/>
    <property type="match status" value="1"/>
</dbReference>
<dbReference type="PROSITE" id="PS52040">
    <property type="entry name" value="TOPO_IIA"/>
    <property type="match status" value="1"/>
</dbReference>
<dbReference type="SUPFAM" id="SSF101904">
    <property type="entry name" value="GyrA/ParC C-terminal domain-like"/>
    <property type="match status" value="1"/>
</dbReference>
<dbReference type="CDD" id="cd00187">
    <property type="entry name" value="TOP4c"/>
    <property type="match status" value="1"/>
</dbReference>
<dbReference type="Pfam" id="PF00521">
    <property type="entry name" value="DNA_topoisoIV"/>
    <property type="match status" value="1"/>
</dbReference>
<sequence>MDTIDKTITVDISDLLGDRFGRYSKYTIQNRAIPDARDGLKPVQRRILYSMFLAGNTPDKGYRKSAKTVGDVMGNYHPHGDTAIYDAMVHLAQPFKTNQPLIDGHGNWGSIDKDPAAAMRYTEARLSSYALELLQDIKKDTVKMVANFDETATEPVVLPARLPNLLINGVSGIASGFSTNIPPHNPRDVVQACVAYLNDEDISNQDLIDIIQAPDFPTGCEVMDIEGIRSMYTTGSGSFMMAARVEIERPSKHNVQLVFSHLPHNAVKQQIVVALQEIVLNKDIDGIVEARDETDRKHGPTGARIVVELKKGLSDEQIDSIIAYLYKNTDLMSHYRANMTAIVNGSPEKLDLKRFVSSYINHQRDVIRRRTQFDLARTKERFHIVEGYIKALNRLDEVIRIIRESKDRKDAVEQLTEQIDLTEVQANAILDLRLYRLTNLEIESFQKEWLDLQKTIKHLEGILASPKRLDKVIQTEMTEYVKLYSHPRLSPLKRQTKELNVDVTMTIPEEEVYVVVTKNGYIKRLSKRAYMGIERVNAINLKLGDSVQETVLTKTTDTLLMFTASGMYYSLLVHKLPEGKWKDEGTPLHTVVSMPAEEKIVSLIPISTFETDQLLCFVTVEGLVKKTALSEYRTDRSVAVKGVRIKEGDELKHVFVTTDDHRMVVTTQRGYIGVYQQAEIATTGKSSSGSRVISLTRNDRVLHAYPVEQDVPFQVVLFESHGFFRVVPSQRLPEKKRGMKGTQAWKGLGSDGWIVGSLMAEGMQRGACIIDNQTIQGFEIDVSQSSAPLPFVTLEPQSVVTGLVWMPEK</sequence>
<dbReference type="InterPro" id="IPR013760">
    <property type="entry name" value="Topo_IIA-like_dom_sf"/>
</dbReference>
<dbReference type="Proteomes" id="UP001164761">
    <property type="component" value="Chromosome"/>
</dbReference>
<organism evidence="8 9">
    <name type="scientific">Alicyclobacillus fastidiosus</name>
    <dbReference type="NCBI Taxonomy" id="392011"/>
    <lineage>
        <taxon>Bacteria</taxon>
        <taxon>Bacillati</taxon>
        <taxon>Bacillota</taxon>
        <taxon>Bacilli</taxon>
        <taxon>Bacillales</taxon>
        <taxon>Alicyclobacillaceae</taxon>
        <taxon>Alicyclobacillus</taxon>
    </lineage>
</organism>
<dbReference type="Pfam" id="PF03989">
    <property type="entry name" value="DNA_gyraseA_C"/>
    <property type="match status" value="4"/>
</dbReference>
<dbReference type="Gene3D" id="3.30.1360.40">
    <property type="match status" value="1"/>
</dbReference>
<feature type="active site" description="O-(5'-phospho-DNA)-tyrosine intermediate" evidence="6">
    <location>
        <position position="121"/>
    </location>
</feature>
<dbReference type="Gene3D" id="2.120.10.90">
    <property type="entry name" value="DNA gyrase/topoisomerase IV, subunit A, C-terminal"/>
    <property type="match status" value="1"/>
</dbReference>
<evidence type="ECO:0000313" key="9">
    <source>
        <dbReference type="Proteomes" id="UP001164761"/>
    </source>
</evidence>
<evidence type="ECO:0000256" key="6">
    <source>
        <dbReference type="PROSITE-ProRule" id="PRU01384"/>
    </source>
</evidence>